<name>A0A533I700_PARDE</name>
<dbReference type="InterPro" id="IPR009075">
    <property type="entry name" value="AcylCo_DH/oxidase_C"/>
</dbReference>
<keyword evidence="5" id="KW-0560">Oxidoreductase</keyword>
<organism evidence="9 10">
    <name type="scientific">Paracoccus denitrificans</name>
    <dbReference type="NCBI Taxonomy" id="266"/>
    <lineage>
        <taxon>Bacteria</taxon>
        <taxon>Pseudomonadati</taxon>
        <taxon>Pseudomonadota</taxon>
        <taxon>Alphaproteobacteria</taxon>
        <taxon>Rhodobacterales</taxon>
        <taxon>Paracoccaceae</taxon>
        <taxon>Paracoccus</taxon>
    </lineage>
</organism>
<dbReference type="Gene3D" id="1.20.140.10">
    <property type="entry name" value="Butyryl-CoA Dehydrogenase, subunit A, domain 3"/>
    <property type="match status" value="1"/>
</dbReference>
<gene>
    <name evidence="9" type="ORF">DI616_14485</name>
</gene>
<dbReference type="PANTHER" id="PTHR42803">
    <property type="entry name" value="ACYL-COA DEHYDROGENASE"/>
    <property type="match status" value="1"/>
</dbReference>
<dbReference type="InterPro" id="IPR037069">
    <property type="entry name" value="AcylCoA_DH/ox_N_sf"/>
</dbReference>
<dbReference type="Pfam" id="PF02771">
    <property type="entry name" value="Acyl-CoA_dh_N"/>
    <property type="match status" value="1"/>
</dbReference>
<accession>A0A533I700</accession>
<proteinExistence type="inferred from homology"/>
<dbReference type="PANTHER" id="PTHR42803:SF1">
    <property type="entry name" value="BROAD-SPECIFICITY LINEAR ACYL-COA DEHYDROGENASE FADE5"/>
    <property type="match status" value="1"/>
</dbReference>
<evidence type="ECO:0000256" key="5">
    <source>
        <dbReference type="RuleBase" id="RU362125"/>
    </source>
</evidence>
<evidence type="ECO:0000259" key="8">
    <source>
        <dbReference type="Pfam" id="PF02771"/>
    </source>
</evidence>
<dbReference type="InterPro" id="IPR013786">
    <property type="entry name" value="AcylCoA_DH/ox_N"/>
</dbReference>
<dbReference type="InterPro" id="IPR052166">
    <property type="entry name" value="Diverse_Acyl-CoA_DH"/>
</dbReference>
<dbReference type="InterPro" id="IPR006089">
    <property type="entry name" value="Acyl-CoA_DH_CS"/>
</dbReference>
<dbReference type="SUPFAM" id="SSF56645">
    <property type="entry name" value="Acyl-CoA dehydrogenase NM domain-like"/>
    <property type="match status" value="1"/>
</dbReference>
<feature type="domain" description="Acyl-CoA oxidase/dehydrogenase middle" evidence="7">
    <location>
        <begin position="154"/>
        <end position="255"/>
    </location>
</feature>
<dbReference type="InterPro" id="IPR006091">
    <property type="entry name" value="Acyl-CoA_Oxase/DH_mid-dom"/>
</dbReference>
<evidence type="ECO:0000313" key="10">
    <source>
        <dbReference type="Proteomes" id="UP000315344"/>
    </source>
</evidence>
<dbReference type="EMBL" id="VAFL01000012">
    <property type="protein sequence ID" value="TKW65602.1"/>
    <property type="molecule type" value="Genomic_DNA"/>
</dbReference>
<reference evidence="9 10" key="1">
    <citation type="journal article" date="2017" name="Nat. Commun.">
        <title>In situ click chemistry generation of cyclooxygenase-2 inhibitors.</title>
        <authorList>
            <person name="Bhardwaj A."/>
            <person name="Kaur J."/>
            <person name="Wuest M."/>
            <person name="Wuest F."/>
        </authorList>
    </citation>
    <scope>NUCLEOTIDE SEQUENCE [LARGE SCALE GENOMIC DNA]</scope>
    <source>
        <strain evidence="9">S2_012_000_R3_94</strain>
    </source>
</reference>
<dbReference type="InterPro" id="IPR036250">
    <property type="entry name" value="AcylCo_DH-like_C"/>
</dbReference>
<evidence type="ECO:0000256" key="3">
    <source>
        <dbReference type="ARBA" id="ARBA00022630"/>
    </source>
</evidence>
<dbReference type="InterPro" id="IPR009100">
    <property type="entry name" value="AcylCoA_DH/oxidase_NM_dom_sf"/>
</dbReference>
<dbReference type="InterPro" id="IPR046373">
    <property type="entry name" value="Acyl-CoA_Oxase/DH_mid-dom_sf"/>
</dbReference>
<dbReference type="Pfam" id="PF00441">
    <property type="entry name" value="Acyl-CoA_dh_1"/>
    <property type="match status" value="1"/>
</dbReference>
<feature type="domain" description="Acyl-CoA dehydrogenase/oxidase C-terminal" evidence="6">
    <location>
        <begin position="266"/>
        <end position="422"/>
    </location>
</feature>
<evidence type="ECO:0000259" key="7">
    <source>
        <dbReference type="Pfam" id="PF02770"/>
    </source>
</evidence>
<dbReference type="AlphaFoldDB" id="A0A533I700"/>
<dbReference type="PROSITE" id="PS00072">
    <property type="entry name" value="ACYL_COA_DH_1"/>
    <property type="match status" value="1"/>
</dbReference>
<dbReference type="GO" id="GO:0003995">
    <property type="term" value="F:acyl-CoA dehydrogenase activity"/>
    <property type="evidence" value="ECO:0007669"/>
    <property type="project" value="InterPro"/>
</dbReference>
<dbReference type="Proteomes" id="UP000315344">
    <property type="component" value="Unassembled WGS sequence"/>
</dbReference>
<feature type="domain" description="Acyl-CoA dehydrogenase/oxidase N-terminal" evidence="8">
    <location>
        <begin position="40"/>
        <end position="149"/>
    </location>
</feature>
<dbReference type="Gene3D" id="2.40.110.10">
    <property type="entry name" value="Butyryl-CoA Dehydrogenase, subunit A, domain 2"/>
    <property type="match status" value="1"/>
</dbReference>
<comment type="caution">
    <text evidence="9">The sequence shown here is derived from an EMBL/GenBank/DDBJ whole genome shotgun (WGS) entry which is preliminary data.</text>
</comment>
<keyword evidence="3 5" id="KW-0285">Flavoprotein</keyword>
<dbReference type="Pfam" id="PF02770">
    <property type="entry name" value="Acyl-CoA_dh_M"/>
    <property type="match status" value="1"/>
</dbReference>
<comment type="cofactor">
    <cofactor evidence="1 5">
        <name>FAD</name>
        <dbReference type="ChEBI" id="CHEBI:57692"/>
    </cofactor>
</comment>
<comment type="similarity">
    <text evidence="2 5">Belongs to the acyl-CoA dehydrogenase family.</text>
</comment>
<evidence type="ECO:0000259" key="6">
    <source>
        <dbReference type="Pfam" id="PF00441"/>
    </source>
</evidence>
<evidence type="ECO:0000313" key="9">
    <source>
        <dbReference type="EMBL" id="TKW65602.1"/>
    </source>
</evidence>
<evidence type="ECO:0000256" key="1">
    <source>
        <dbReference type="ARBA" id="ARBA00001974"/>
    </source>
</evidence>
<dbReference type="SUPFAM" id="SSF47203">
    <property type="entry name" value="Acyl-CoA dehydrogenase C-terminal domain-like"/>
    <property type="match status" value="1"/>
</dbReference>
<evidence type="ECO:0000256" key="2">
    <source>
        <dbReference type="ARBA" id="ARBA00009347"/>
    </source>
</evidence>
<protein>
    <submittedName>
        <fullName evidence="9">Acyl-CoA dehydrogenase</fullName>
    </submittedName>
</protein>
<dbReference type="Gene3D" id="1.10.540.10">
    <property type="entry name" value="Acyl-CoA dehydrogenase/oxidase, N-terminal domain"/>
    <property type="match status" value="1"/>
</dbReference>
<dbReference type="GO" id="GO:0050660">
    <property type="term" value="F:flavin adenine dinucleotide binding"/>
    <property type="evidence" value="ECO:0007669"/>
    <property type="project" value="InterPro"/>
</dbReference>
<keyword evidence="4 5" id="KW-0274">FAD</keyword>
<sequence>MSAFHAPTDDILTSLNLAGRDLPGWDSDMAAEIIGHFAGFAEGVIAPLDATGDKQGCRLENGRVRMPDGFGDAFRQLADGGWQGLRVPENFGGMGLDAMIGAAVSEIFSGANHSLQMVTNLVPGAVEVLLHFGTPDQQARFIPALAAGDLLATMALTEPGAGSDLSAIRTRAVPEDGGWRIEGEKIFISGGDQDMSDGILHLVLARTGAPDSGTRGLSLFLCPSDIDGARNAVSVTRIEEKMGLHASPTCQLAFDGARAELIGEEGGGLRAMFTLMNHARIDVALQGVAHAARAADIARRYAAERKQGRGADGNPVTIDQHPDVARMIAECDRIARAGRHLCHLTQAAIERGDTPDLVEFLTPICKYACTEGGIRAADLAIQVLGGYGYLHEYGAEQNWRDARICSIYEGANGIHARMTATRGLSLNGGAGARGFAEFLRASGPDMAEAAQVWGVEAARIAALPDPLPAAHDFMELTAEMAMRAAQMRLQAG</sequence>
<evidence type="ECO:0000256" key="4">
    <source>
        <dbReference type="ARBA" id="ARBA00022827"/>
    </source>
</evidence>